<dbReference type="NCBIfam" id="NF004127">
    <property type="entry name" value="PRK05617.1"/>
    <property type="match status" value="1"/>
</dbReference>
<evidence type="ECO:0000313" key="5">
    <source>
        <dbReference type="EMBL" id="QNE89228.1"/>
    </source>
</evidence>
<gene>
    <name evidence="5" type="ORF">H0194_09250</name>
</gene>
<dbReference type="Proteomes" id="UP000515743">
    <property type="component" value="Chromosome"/>
</dbReference>
<dbReference type="Pfam" id="PF16113">
    <property type="entry name" value="ECH_2"/>
    <property type="match status" value="1"/>
</dbReference>
<dbReference type="KEGG" id="cik:H0194_09250"/>
<dbReference type="EC" id="3.1.2.4" evidence="2"/>
<sequence>MAAETLSTYVRNTTGVIELDRPKALNSLNPEMIRGIKEILEQWRDDAAVTQVLVRSTGPKAFCAGGDVRVARDGVVAGNFEETDGFFEMEYAMNNLIGTFPKPYIALIDGVAMGGGLGISAHGSHRIVSDKAFAAMPEMNIGYITDVGLSYSSQRMVGTRGKPSPELALFWATTAYRMYAADMLWTGLATHYVPNITEALVDDIIARGVDAALADAAHTPNGEAPLVALAPAIEETFAPGSWEEIAAAVAAHSNEELKELVTEATAAASPTSLVAAVELFKANANVADLRAGLDNEYAVGTYLLRQPDFVEGVRAVLVDKTKDPQFQPASVAEVDKEAIVALLNYGDYGG</sequence>
<feature type="domain" description="Enoyl-CoA hydratase/isomerase" evidence="4">
    <location>
        <begin position="15"/>
        <end position="341"/>
    </location>
</feature>
<dbReference type="EMBL" id="CP059404">
    <property type="protein sequence ID" value="QNE89228.1"/>
    <property type="molecule type" value="Genomic_DNA"/>
</dbReference>
<dbReference type="RefSeq" id="WP_185175605.1">
    <property type="nucleotide sequence ID" value="NZ_CP059404.1"/>
</dbReference>
<evidence type="ECO:0000256" key="3">
    <source>
        <dbReference type="ARBA" id="ARBA00022801"/>
    </source>
</evidence>
<keyword evidence="5" id="KW-0413">Isomerase</keyword>
<evidence type="ECO:0000313" key="6">
    <source>
        <dbReference type="Proteomes" id="UP000515743"/>
    </source>
</evidence>
<evidence type="ECO:0000259" key="4">
    <source>
        <dbReference type="Pfam" id="PF16113"/>
    </source>
</evidence>
<keyword evidence="3" id="KW-0378">Hydrolase</keyword>
<dbReference type="AlphaFoldDB" id="A0A7G7CNR2"/>
<name>A0A7G7CNR2_9CORY</name>
<dbReference type="InterPro" id="IPR029045">
    <property type="entry name" value="ClpP/crotonase-like_dom_sf"/>
</dbReference>
<dbReference type="InterPro" id="IPR045004">
    <property type="entry name" value="ECH_dom"/>
</dbReference>
<dbReference type="GO" id="GO:0016853">
    <property type="term" value="F:isomerase activity"/>
    <property type="evidence" value="ECO:0007669"/>
    <property type="project" value="UniProtKB-KW"/>
</dbReference>
<dbReference type="CDD" id="cd06558">
    <property type="entry name" value="crotonase-like"/>
    <property type="match status" value="1"/>
</dbReference>
<dbReference type="SUPFAM" id="SSF52096">
    <property type="entry name" value="ClpP/crotonase"/>
    <property type="match status" value="1"/>
</dbReference>
<dbReference type="PANTHER" id="PTHR43176:SF3">
    <property type="entry name" value="3-HYDROXYISOBUTYRYL-COA HYDROLASE, MITOCHONDRIAL"/>
    <property type="match status" value="1"/>
</dbReference>
<organism evidence="5 6">
    <name type="scientific">Corynebacterium incognita</name>
    <dbReference type="NCBI Taxonomy" id="2754725"/>
    <lineage>
        <taxon>Bacteria</taxon>
        <taxon>Bacillati</taxon>
        <taxon>Actinomycetota</taxon>
        <taxon>Actinomycetes</taxon>
        <taxon>Mycobacteriales</taxon>
        <taxon>Corynebacteriaceae</taxon>
        <taxon>Corynebacterium</taxon>
    </lineage>
</organism>
<evidence type="ECO:0000256" key="1">
    <source>
        <dbReference type="ARBA" id="ARBA00001709"/>
    </source>
</evidence>
<keyword evidence="6" id="KW-1185">Reference proteome</keyword>
<comment type="catalytic activity">
    <reaction evidence="1">
        <text>3-hydroxy-2-methylpropanoyl-CoA + H2O = 3-hydroxy-2-methylpropanoate + CoA + H(+)</text>
        <dbReference type="Rhea" id="RHEA:20888"/>
        <dbReference type="ChEBI" id="CHEBI:11805"/>
        <dbReference type="ChEBI" id="CHEBI:15377"/>
        <dbReference type="ChEBI" id="CHEBI:15378"/>
        <dbReference type="ChEBI" id="CHEBI:57287"/>
        <dbReference type="ChEBI" id="CHEBI:57340"/>
        <dbReference type="EC" id="3.1.2.4"/>
    </reaction>
</comment>
<protein>
    <recommendedName>
        <fullName evidence="2">3-hydroxyisobutyryl-CoA hydrolase</fullName>
        <ecNumber evidence="2">3.1.2.4</ecNumber>
    </recommendedName>
</protein>
<proteinExistence type="predicted"/>
<dbReference type="GO" id="GO:0003860">
    <property type="term" value="F:3-hydroxyisobutyryl-CoA hydrolase activity"/>
    <property type="evidence" value="ECO:0007669"/>
    <property type="project" value="UniProtKB-EC"/>
</dbReference>
<dbReference type="PANTHER" id="PTHR43176">
    <property type="entry name" value="3-HYDROXYISOBUTYRYL-COA HYDROLASE-RELATED"/>
    <property type="match status" value="1"/>
</dbReference>
<accession>A0A7G7CNR2</accession>
<evidence type="ECO:0000256" key="2">
    <source>
        <dbReference type="ARBA" id="ARBA00011915"/>
    </source>
</evidence>
<dbReference type="Gene3D" id="3.90.226.10">
    <property type="entry name" value="2-enoyl-CoA Hydratase, Chain A, domain 1"/>
    <property type="match status" value="1"/>
</dbReference>
<dbReference type="GO" id="GO:0006574">
    <property type="term" value="P:L-valine catabolic process"/>
    <property type="evidence" value="ECO:0007669"/>
    <property type="project" value="TreeGrafter"/>
</dbReference>
<dbReference type="InterPro" id="IPR032259">
    <property type="entry name" value="HIBYL-CoA-H"/>
</dbReference>
<reference evidence="5 6" key="1">
    <citation type="submission" date="2020-07" db="EMBL/GenBank/DDBJ databases">
        <title>Complete genome and description of Corynebacterium incognita strain Marseille-Q3630 sp. nov.</title>
        <authorList>
            <person name="Boxberger M."/>
        </authorList>
    </citation>
    <scope>NUCLEOTIDE SEQUENCE [LARGE SCALE GENOMIC DNA]</scope>
    <source>
        <strain evidence="5 6">Marseille-Q3630</strain>
    </source>
</reference>